<reference evidence="1" key="1">
    <citation type="submission" date="2019-08" db="EMBL/GenBank/DDBJ databases">
        <authorList>
            <person name="Kucharzyk K."/>
            <person name="Murdoch R.W."/>
            <person name="Higgins S."/>
            <person name="Loffler F."/>
        </authorList>
    </citation>
    <scope>NUCLEOTIDE SEQUENCE</scope>
</reference>
<organism evidence="1">
    <name type="scientific">bioreactor metagenome</name>
    <dbReference type="NCBI Taxonomy" id="1076179"/>
    <lineage>
        <taxon>unclassified sequences</taxon>
        <taxon>metagenomes</taxon>
        <taxon>ecological metagenomes</taxon>
    </lineage>
</organism>
<sequence length="106" mass="11352">MPLGLKYLVLLDGAELADGAVHGRYRLGRGNRASPLAQFAREEVVERGVARDVRVCSLGHVDLVMGHKAPNHGGCQAAALHRGQSPHVSGQRPLGQQVLWENGKSV</sequence>
<accession>A0A645EUL7</accession>
<gene>
    <name evidence="1" type="ORF">SDC9_152137</name>
</gene>
<evidence type="ECO:0000313" key="1">
    <source>
        <dbReference type="EMBL" id="MPN04889.1"/>
    </source>
</evidence>
<dbReference type="AlphaFoldDB" id="A0A645EUL7"/>
<protein>
    <submittedName>
        <fullName evidence="1">Uncharacterized protein</fullName>
    </submittedName>
</protein>
<comment type="caution">
    <text evidence="1">The sequence shown here is derived from an EMBL/GenBank/DDBJ whole genome shotgun (WGS) entry which is preliminary data.</text>
</comment>
<dbReference type="EMBL" id="VSSQ01050811">
    <property type="protein sequence ID" value="MPN04889.1"/>
    <property type="molecule type" value="Genomic_DNA"/>
</dbReference>
<name>A0A645EUL7_9ZZZZ</name>
<proteinExistence type="predicted"/>